<dbReference type="AlphaFoldDB" id="A0AAU8DLZ7"/>
<protein>
    <submittedName>
        <fullName evidence="1">Uncharacterized protein</fullName>
    </submittedName>
</protein>
<gene>
    <name evidence="1" type="ORF">ABLG96_16530</name>
</gene>
<proteinExistence type="predicted"/>
<sequence length="100" mass="10734">MSSSVWILLLLLVLGACVVLVFAARRAATRGADFTDVTISPELAERVRSTALSGRQILAIKILRDETRMPLAAAKLVVERMVARHHRDAAGGATRPGDAN</sequence>
<name>A0AAU8DLZ7_9ACTN</name>
<evidence type="ECO:0000313" key="1">
    <source>
        <dbReference type="EMBL" id="XCG62811.1"/>
    </source>
</evidence>
<organism evidence="1">
    <name type="scientific">Nakamurella sp. A5-74</name>
    <dbReference type="NCBI Taxonomy" id="3158264"/>
    <lineage>
        <taxon>Bacteria</taxon>
        <taxon>Bacillati</taxon>
        <taxon>Actinomycetota</taxon>
        <taxon>Actinomycetes</taxon>
        <taxon>Nakamurellales</taxon>
        <taxon>Nakamurellaceae</taxon>
        <taxon>Nakamurella</taxon>
    </lineage>
</organism>
<accession>A0AAU8DLZ7</accession>
<dbReference type="EMBL" id="CP159218">
    <property type="protein sequence ID" value="XCG62811.1"/>
    <property type="molecule type" value="Genomic_DNA"/>
</dbReference>
<reference evidence="1" key="1">
    <citation type="submission" date="2024-05" db="EMBL/GenBank/DDBJ databases">
        <authorList>
            <person name="Cai S.Y."/>
            <person name="Jin L.M."/>
            <person name="Li H.R."/>
        </authorList>
    </citation>
    <scope>NUCLEOTIDE SEQUENCE</scope>
    <source>
        <strain evidence="1">A5-74</strain>
    </source>
</reference>
<dbReference type="RefSeq" id="WP_353648426.1">
    <property type="nucleotide sequence ID" value="NZ_CP159218.1"/>
</dbReference>